<evidence type="ECO:0000256" key="5">
    <source>
        <dbReference type="ARBA" id="ARBA00022695"/>
    </source>
</evidence>
<dbReference type="PANTHER" id="PTHR45780">
    <property type="entry name" value="ETHANOLAMINE-PHOSPHATE CYTIDYLYLTRANSFERASE"/>
    <property type="match status" value="1"/>
</dbReference>
<keyword evidence="5 13" id="KW-0548">Nucleotidyltransferase</keyword>
<feature type="domain" description="Cytidyltransferase-like" evidence="12">
    <location>
        <begin position="57"/>
        <end position="158"/>
    </location>
</feature>
<dbReference type="SUPFAM" id="SSF52374">
    <property type="entry name" value="Nucleotidylyl transferase"/>
    <property type="match status" value="1"/>
</dbReference>
<evidence type="ECO:0000259" key="12">
    <source>
        <dbReference type="Pfam" id="PF01467"/>
    </source>
</evidence>
<reference evidence="14" key="1">
    <citation type="submission" date="2018-06" db="EMBL/GenBank/DDBJ databases">
        <authorList>
            <person name="Guldener U."/>
        </authorList>
    </citation>
    <scope>NUCLEOTIDE SEQUENCE [LARGE SCALE GENOMIC DNA]</scope>
    <source>
        <strain evidence="14">UTAD17</strain>
    </source>
</reference>
<evidence type="ECO:0000256" key="11">
    <source>
        <dbReference type="ARBA" id="ARBA00031473"/>
    </source>
</evidence>
<accession>A0A376B3L8</accession>
<gene>
    <name evidence="13" type="ORF">SCODWIG_01046</name>
</gene>
<evidence type="ECO:0000256" key="9">
    <source>
        <dbReference type="ARBA" id="ARBA00024191"/>
    </source>
</evidence>
<evidence type="ECO:0000256" key="3">
    <source>
        <dbReference type="ARBA" id="ARBA00022516"/>
    </source>
</evidence>
<name>A0A376B3L8_9ASCO</name>
<protein>
    <recommendedName>
        <fullName evidence="10">ethanolamine-phosphate cytidylyltransferase</fullName>
        <ecNumber evidence="10">2.7.7.14</ecNumber>
    </recommendedName>
    <alternativeName>
        <fullName evidence="11">CTP:phosphoethanolamine cytidylyltransferase</fullName>
    </alternativeName>
</protein>
<dbReference type="AlphaFoldDB" id="A0A376B3L8"/>
<keyword evidence="14" id="KW-1185">Reference proteome</keyword>
<dbReference type="InterPro" id="IPR014729">
    <property type="entry name" value="Rossmann-like_a/b/a_fold"/>
</dbReference>
<feature type="domain" description="Cytidyltransferase-like" evidence="12">
    <location>
        <begin position="9"/>
        <end position="35"/>
    </location>
</feature>
<dbReference type="VEuPathDB" id="FungiDB:SCODWIG_01046"/>
<dbReference type="InterPro" id="IPR044608">
    <property type="entry name" value="Ect1/PCYT2"/>
</dbReference>
<keyword evidence="4 13" id="KW-0808">Transferase</keyword>
<evidence type="ECO:0000256" key="7">
    <source>
        <dbReference type="ARBA" id="ARBA00023209"/>
    </source>
</evidence>
<dbReference type="Proteomes" id="UP000262825">
    <property type="component" value="Unassembled WGS sequence"/>
</dbReference>
<comment type="pathway">
    <text evidence="9">Phospholipid metabolism; phosphatidylethanolamine biosynthesis; phosphatidylethanolamine from ethanolamine: step 2/3.</text>
</comment>
<keyword evidence="7" id="KW-0594">Phospholipid biosynthesis</keyword>
<dbReference type="EC" id="2.7.7.14" evidence="10"/>
<keyword evidence="6" id="KW-0443">Lipid metabolism</keyword>
<evidence type="ECO:0000313" key="13">
    <source>
        <dbReference type="EMBL" id="SSD59285.1"/>
    </source>
</evidence>
<keyword evidence="3" id="KW-0444">Lipid biosynthesis</keyword>
<organism evidence="13 14">
    <name type="scientific">Saccharomycodes ludwigii</name>
    <dbReference type="NCBI Taxonomy" id="36035"/>
    <lineage>
        <taxon>Eukaryota</taxon>
        <taxon>Fungi</taxon>
        <taxon>Dikarya</taxon>
        <taxon>Ascomycota</taxon>
        <taxon>Saccharomycotina</taxon>
        <taxon>Saccharomycetes</taxon>
        <taxon>Saccharomycodales</taxon>
        <taxon>Saccharomycodaceae</taxon>
        <taxon>Saccharomycodes</taxon>
    </lineage>
</organism>
<evidence type="ECO:0000256" key="10">
    <source>
        <dbReference type="ARBA" id="ARBA00024221"/>
    </source>
</evidence>
<dbReference type="CDD" id="cd02174">
    <property type="entry name" value="CCT"/>
    <property type="match status" value="1"/>
</dbReference>
<evidence type="ECO:0000313" key="14">
    <source>
        <dbReference type="Proteomes" id="UP000262825"/>
    </source>
</evidence>
<dbReference type="Gene3D" id="3.40.50.620">
    <property type="entry name" value="HUPs"/>
    <property type="match status" value="2"/>
</dbReference>
<dbReference type="UniPathway" id="UPA00558">
    <property type="reaction ID" value="UER00742"/>
</dbReference>
<evidence type="ECO:0000256" key="4">
    <source>
        <dbReference type="ARBA" id="ARBA00022679"/>
    </source>
</evidence>
<comment type="pathway">
    <text evidence="1">Lipid metabolism.</text>
</comment>
<dbReference type="InterPro" id="IPR041723">
    <property type="entry name" value="CCT"/>
</dbReference>
<proteinExistence type="inferred from homology"/>
<dbReference type="PANTHER" id="PTHR45780:SF2">
    <property type="entry name" value="ETHANOLAMINE-PHOSPHATE CYTIDYLYLTRANSFERASE"/>
    <property type="match status" value="1"/>
</dbReference>
<dbReference type="InterPro" id="IPR004821">
    <property type="entry name" value="Cyt_trans-like"/>
</dbReference>
<dbReference type="Pfam" id="PF01467">
    <property type="entry name" value="CTP_transf_like"/>
    <property type="match status" value="2"/>
</dbReference>
<comment type="similarity">
    <text evidence="2">Belongs to the cytidylyltransferase family.</text>
</comment>
<dbReference type="EMBL" id="UFAJ01000117">
    <property type="protein sequence ID" value="SSD59285.1"/>
    <property type="molecule type" value="Genomic_DNA"/>
</dbReference>
<dbReference type="GO" id="GO:0006646">
    <property type="term" value="P:phosphatidylethanolamine biosynthetic process"/>
    <property type="evidence" value="ECO:0007669"/>
    <property type="project" value="UniProtKB-UniPathway"/>
</dbReference>
<keyword evidence="8" id="KW-1208">Phospholipid metabolism</keyword>
<dbReference type="GO" id="GO:0005737">
    <property type="term" value="C:cytoplasm"/>
    <property type="evidence" value="ECO:0007669"/>
    <property type="project" value="TreeGrafter"/>
</dbReference>
<evidence type="ECO:0000256" key="2">
    <source>
        <dbReference type="ARBA" id="ARBA00010101"/>
    </source>
</evidence>
<sequence length="366" mass="42300">MPLEKRVWIDGCFDFIHYGHCNVILQSKEKISELVFPEGYLEYPEESTSMNGVPHMVFVGVHNDEDICYNKGGSPVMNELERYDHMKSIKWCDKLIPAAPYVTDPQLMDEYSCQFVLHGDDITTDHDGNDCYQIVKDLGRFVVVKRTQGVSTTDIIHRILTDTYSYKTKDIENNANNPKLWDLQLLTRFCKDKDAISVWDYVFYKNFNNVIVKGGYELVKNDEKGKITAVSWYYIEDYFDLFNVGDIEIFQTIKSKYAAVYGSNTKLIVGVLSSSNVGCINTLLERCLSLLSCKYIDGIVIDPDSDIFSSMTNNVQISKLDKQTIVVNHKQDLKFQYLTRDLIMQRIKDNSQHYIKRNIKKGMSYE</sequence>
<evidence type="ECO:0000256" key="8">
    <source>
        <dbReference type="ARBA" id="ARBA00023264"/>
    </source>
</evidence>
<evidence type="ECO:0000256" key="1">
    <source>
        <dbReference type="ARBA" id="ARBA00005189"/>
    </source>
</evidence>
<dbReference type="GO" id="GO:0004306">
    <property type="term" value="F:ethanolamine-phosphate cytidylyltransferase activity"/>
    <property type="evidence" value="ECO:0007669"/>
    <property type="project" value="UniProtKB-EC"/>
</dbReference>
<evidence type="ECO:0000256" key="6">
    <source>
        <dbReference type="ARBA" id="ARBA00023098"/>
    </source>
</evidence>